<dbReference type="InterPro" id="IPR018085">
    <property type="entry name" value="Ura-DNA_Glyclase_AS"/>
</dbReference>
<evidence type="ECO:0000313" key="7">
    <source>
        <dbReference type="Proteomes" id="UP000619079"/>
    </source>
</evidence>
<dbReference type="PANTHER" id="PTHR11264">
    <property type="entry name" value="URACIL-DNA GLYCOSYLASE"/>
    <property type="match status" value="1"/>
</dbReference>
<organism evidence="6 7">
    <name type="scientific">Sedimentitalea arenosa</name>
    <dbReference type="NCBI Taxonomy" id="2798803"/>
    <lineage>
        <taxon>Bacteria</taxon>
        <taxon>Pseudomonadati</taxon>
        <taxon>Pseudomonadota</taxon>
        <taxon>Alphaproteobacteria</taxon>
        <taxon>Rhodobacterales</taxon>
        <taxon>Paracoccaceae</taxon>
        <taxon>Sedimentitalea</taxon>
    </lineage>
</organism>
<evidence type="ECO:0000256" key="4">
    <source>
        <dbReference type="ARBA" id="ARBA00023204"/>
    </source>
</evidence>
<evidence type="ECO:0008006" key="8">
    <source>
        <dbReference type="Google" id="ProtNLM"/>
    </source>
</evidence>
<dbReference type="InterPro" id="IPR036895">
    <property type="entry name" value="Uracil-DNA_glycosylase-like_sf"/>
</dbReference>
<dbReference type="GO" id="GO:0097510">
    <property type="term" value="P:base-excision repair, AP site formation via deaminated base removal"/>
    <property type="evidence" value="ECO:0007669"/>
    <property type="project" value="TreeGrafter"/>
</dbReference>
<dbReference type="InterPro" id="IPR002043">
    <property type="entry name" value="UDG_fam1"/>
</dbReference>
<keyword evidence="3" id="KW-0378">Hydrolase</keyword>
<reference evidence="6" key="1">
    <citation type="submission" date="2020-12" db="EMBL/GenBank/DDBJ databases">
        <title>Sedimentitalea sp. nov., isolated from sand in Incheon.</title>
        <authorList>
            <person name="Kim W."/>
        </authorList>
    </citation>
    <scope>NUCLEOTIDE SEQUENCE</scope>
    <source>
        <strain evidence="6">CAU 1593</strain>
    </source>
</reference>
<dbReference type="PANTHER" id="PTHR11264:SF8">
    <property type="entry name" value="URACIL-DNA GLYCOSYLASE-LIKE DOMAIN-CONTAINING PROTEIN"/>
    <property type="match status" value="1"/>
</dbReference>
<dbReference type="AlphaFoldDB" id="A0A8J7LTX1"/>
<dbReference type="GO" id="GO:0004844">
    <property type="term" value="F:uracil DNA N-glycosylase activity"/>
    <property type="evidence" value="ECO:0007669"/>
    <property type="project" value="InterPro"/>
</dbReference>
<evidence type="ECO:0000256" key="5">
    <source>
        <dbReference type="PROSITE-ProRule" id="PRU10072"/>
    </source>
</evidence>
<evidence type="ECO:0000256" key="3">
    <source>
        <dbReference type="ARBA" id="ARBA00022801"/>
    </source>
</evidence>
<dbReference type="PROSITE" id="PS00130">
    <property type="entry name" value="U_DNA_GLYCOSYLASE"/>
    <property type="match status" value="1"/>
</dbReference>
<evidence type="ECO:0000313" key="6">
    <source>
        <dbReference type="EMBL" id="MBJ6373659.1"/>
    </source>
</evidence>
<comment type="caution">
    <text evidence="6">The sequence shown here is derived from an EMBL/GenBank/DDBJ whole genome shotgun (WGS) entry which is preliminary data.</text>
</comment>
<comment type="similarity">
    <text evidence="1">Belongs to the uracil-DNA glycosylase (UDG) superfamily. UNG family.</text>
</comment>
<keyword evidence="4" id="KW-0234">DNA repair</keyword>
<dbReference type="SUPFAM" id="SSF52141">
    <property type="entry name" value="Uracil-DNA glycosylase-like"/>
    <property type="match status" value="1"/>
</dbReference>
<dbReference type="RefSeq" id="WP_199026533.1">
    <property type="nucleotide sequence ID" value="NZ_JAELVR010000018.1"/>
</dbReference>
<dbReference type="Gene3D" id="3.40.470.10">
    <property type="entry name" value="Uracil-DNA glycosylase-like domain"/>
    <property type="match status" value="1"/>
</dbReference>
<evidence type="ECO:0000256" key="2">
    <source>
        <dbReference type="ARBA" id="ARBA00022763"/>
    </source>
</evidence>
<keyword evidence="2" id="KW-0227">DNA damage</keyword>
<feature type="active site" description="Proton acceptor" evidence="5">
    <location>
        <position position="90"/>
    </location>
</feature>
<accession>A0A8J7LTX1</accession>
<keyword evidence="7" id="KW-1185">Reference proteome</keyword>
<evidence type="ECO:0000256" key="1">
    <source>
        <dbReference type="ARBA" id="ARBA00008184"/>
    </source>
</evidence>
<dbReference type="EMBL" id="JAELVR010000018">
    <property type="protein sequence ID" value="MBJ6373659.1"/>
    <property type="molecule type" value="Genomic_DNA"/>
</dbReference>
<gene>
    <name evidence="6" type="ORF">JF290_19235</name>
</gene>
<protein>
    <recommendedName>
        <fullName evidence="8">Uracil-DNA glycosylase</fullName>
    </recommendedName>
</protein>
<name>A0A8J7LTX1_9RHOB</name>
<sequence length="294" mass="32364">MVAMQACLEQYLNSDWRVDLPAEWQGIFADCKALAINAPGLVGIDLPEGTPIFPQRRGQGLDSAPQGSHLCRAFDGIAPANVRVVVLGQDPYPDVARATGRAFEDGAWDGNNPATAADSLRRLLQSAAACARPNLGISEETDDWTRIWDAVHRGGLAPPIMPRYFDDLAAQGVLCVNAAWTFTGRARTHLDVHLKVWKPVVKHLILGMITREGGGPVFLQLGGKARNLFRGATWRHLRANPEINVRTVYCAHPTAWTGQTYFNYENPLTRVNQALAELDAGEVRWWPELPQVEA</sequence>
<dbReference type="Proteomes" id="UP000619079">
    <property type="component" value="Unassembled WGS sequence"/>
</dbReference>
<proteinExistence type="inferred from homology"/>